<organism evidence="2">
    <name type="scientific">Zea mays</name>
    <name type="common">Maize</name>
    <dbReference type="NCBI Taxonomy" id="4577"/>
    <lineage>
        <taxon>Eukaryota</taxon>
        <taxon>Viridiplantae</taxon>
        <taxon>Streptophyta</taxon>
        <taxon>Embryophyta</taxon>
        <taxon>Tracheophyta</taxon>
        <taxon>Spermatophyta</taxon>
        <taxon>Magnoliopsida</taxon>
        <taxon>Liliopsida</taxon>
        <taxon>Poales</taxon>
        <taxon>Poaceae</taxon>
        <taxon>PACMAD clade</taxon>
        <taxon>Panicoideae</taxon>
        <taxon>Andropogonodae</taxon>
        <taxon>Andropogoneae</taxon>
        <taxon>Tripsacinae</taxon>
        <taxon>Zea</taxon>
    </lineage>
</organism>
<evidence type="ECO:0000313" key="2">
    <source>
        <dbReference type="EMBL" id="ACN34589.1"/>
    </source>
</evidence>
<reference evidence="2" key="1">
    <citation type="journal article" date="2009" name="PLoS Genet.">
        <title>Sequencing, mapping, and analysis of 27,455 maize full-length cDNAs.</title>
        <authorList>
            <person name="Soderlund C."/>
            <person name="Descour A."/>
            <person name="Kudrna D."/>
            <person name="Bomhoff M."/>
            <person name="Boyd L."/>
            <person name="Currie J."/>
            <person name="Angelova A."/>
            <person name="Collura K."/>
            <person name="Wissotski M."/>
            <person name="Ashley E."/>
            <person name="Morrow D."/>
            <person name="Fernandes J."/>
            <person name="Walbot V."/>
            <person name="Yu Y."/>
        </authorList>
    </citation>
    <scope>NUCLEOTIDE SEQUENCE</scope>
    <source>
        <strain evidence="2">B73</strain>
    </source>
</reference>
<evidence type="ECO:0000256" key="1">
    <source>
        <dbReference type="SAM" id="MobiDB-lite"/>
    </source>
</evidence>
<dbReference type="EMBL" id="BT067692">
    <property type="protein sequence ID" value="ACN34589.1"/>
    <property type="molecule type" value="mRNA"/>
</dbReference>
<proteinExistence type="evidence at transcript level"/>
<name>C0PHC3_MAIZE</name>
<feature type="compositionally biased region" description="Basic residues" evidence="1">
    <location>
        <begin position="367"/>
        <end position="376"/>
    </location>
</feature>
<dbReference type="AlphaFoldDB" id="C0PHC3"/>
<feature type="region of interest" description="Disordered" evidence="1">
    <location>
        <begin position="348"/>
        <end position="376"/>
    </location>
</feature>
<reference evidence="2" key="2">
    <citation type="submission" date="2012-06" db="EMBL/GenBank/DDBJ databases">
        <authorList>
            <person name="Yu Y."/>
            <person name="Currie J."/>
            <person name="Lomeli R."/>
            <person name="Angelova A."/>
            <person name="Collura K."/>
            <person name="Wissotski M."/>
            <person name="Campos D."/>
            <person name="Kudrna D."/>
            <person name="Golser W."/>
            <person name="Ashely E."/>
            <person name="Descour A."/>
            <person name="Fernandes J."/>
            <person name="Soderlund C."/>
            <person name="Walbot V."/>
        </authorList>
    </citation>
    <scope>NUCLEOTIDE SEQUENCE</scope>
    <source>
        <strain evidence="2">B73</strain>
    </source>
</reference>
<sequence length="376" mass="39925">MPFKKCHACMSNELVGKLKEEKVKNLSKRASSSGGQSVDVDGACSPDLAVVGGGAHADPAHVDHGDGEVGEEGVGVVGGVGGHEPDVGAGEAVLQQRSVGGQQRLVVVHGFEVPHVEGGRRHRVQRLHAGHVGRRRAHLRQVLGVRRVQRRVLVAGAGVVVQASGEGRAVRDAEGVRRRQHHHVLHRQILGGEIARQHGGVAVGGGQEPLRVLLAGHVAVAPPGLHLVRGALGVVHGVARGHGHDVGAGHHQRARRLHLGLHVLDGLVPAHRRVGVRVPLRRPVVGLEHDGGVAPGAETVVEVEPEQARGERHVVGELGKQGVAHQVLHARARLVVVPVLQLRLRAQGRQRRHRELEHQQQPPEQGRRRHAGGHGG</sequence>
<protein>
    <submittedName>
        <fullName evidence="2">Uncharacterized protein</fullName>
    </submittedName>
</protein>
<accession>C0PHC3</accession>